<keyword evidence="2" id="KW-1185">Reference proteome</keyword>
<protein>
    <submittedName>
        <fullName evidence="1">Uncharacterized protein</fullName>
    </submittedName>
</protein>
<dbReference type="EMBL" id="JAQQWM010000004">
    <property type="protein sequence ID" value="KAK8068117.1"/>
    <property type="molecule type" value="Genomic_DNA"/>
</dbReference>
<proteinExistence type="predicted"/>
<organism evidence="1 2">
    <name type="scientific">Apiospora saccharicola</name>
    <dbReference type="NCBI Taxonomy" id="335842"/>
    <lineage>
        <taxon>Eukaryota</taxon>
        <taxon>Fungi</taxon>
        <taxon>Dikarya</taxon>
        <taxon>Ascomycota</taxon>
        <taxon>Pezizomycotina</taxon>
        <taxon>Sordariomycetes</taxon>
        <taxon>Xylariomycetidae</taxon>
        <taxon>Amphisphaeriales</taxon>
        <taxon>Apiosporaceae</taxon>
        <taxon>Apiospora</taxon>
    </lineage>
</organism>
<sequence>MPSFPSYKERFTSGQFAQLTPEAWRLFWTMQGPLASAVSVMSEDWRATGSEQREPYVQHPIASAPLTEPKIGSITVAVDALHMWEYYWLESHEGHADPDNEHAGCVFGQLLRCCGKDRPMKKWQLTVEPADAEAGFVTVHDYVSALHPWLLSLRGEIVRADNVWDSNPPEYYEKMMVEHAGPESLMVLDEARYIAGMRSGEQHQQLHRGTVQTQAQIRVNGETPQMPAPGVSPLEQLVARAESGDLEAVQQAIFQATIQGVPHGLRPETVQALQDSYERRLVAE</sequence>
<evidence type="ECO:0000313" key="2">
    <source>
        <dbReference type="Proteomes" id="UP001446871"/>
    </source>
</evidence>
<comment type="caution">
    <text evidence="1">The sequence shown here is derived from an EMBL/GenBank/DDBJ whole genome shotgun (WGS) entry which is preliminary data.</text>
</comment>
<dbReference type="Proteomes" id="UP001446871">
    <property type="component" value="Unassembled WGS sequence"/>
</dbReference>
<reference evidence="1 2" key="1">
    <citation type="submission" date="2023-01" db="EMBL/GenBank/DDBJ databases">
        <title>Analysis of 21 Apiospora genomes using comparative genomics revels a genus with tremendous synthesis potential of carbohydrate active enzymes and secondary metabolites.</title>
        <authorList>
            <person name="Sorensen T."/>
        </authorList>
    </citation>
    <scope>NUCLEOTIDE SEQUENCE [LARGE SCALE GENOMIC DNA]</scope>
    <source>
        <strain evidence="1 2">CBS 83171</strain>
    </source>
</reference>
<gene>
    <name evidence="1" type="ORF">PG996_007229</name>
</gene>
<evidence type="ECO:0000313" key="1">
    <source>
        <dbReference type="EMBL" id="KAK8068117.1"/>
    </source>
</evidence>
<accession>A0ABR1VA77</accession>
<name>A0ABR1VA77_9PEZI</name>